<dbReference type="CDD" id="cd05483">
    <property type="entry name" value="retropepsin_like_bacteria"/>
    <property type="match status" value="1"/>
</dbReference>
<dbReference type="eggNOG" id="COG3577">
    <property type="taxonomic scope" value="Bacteria"/>
</dbReference>
<dbReference type="InterPro" id="IPR011969">
    <property type="entry name" value="Clan_AA_Asp_peptidase_C"/>
</dbReference>
<proteinExistence type="predicted"/>
<protein>
    <submittedName>
        <fullName evidence="1">Aspartyl protease-like protein</fullName>
    </submittedName>
</protein>
<dbReference type="Proteomes" id="UP000002745">
    <property type="component" value="Chromosome"/>
</dbReference>
<organism evidence="1 2">
    <name type="scientific">Hirschia baltica (strain ATCC 49814 / DSM 5838 / IFAM 1418)</name>
    <dbReference type="NCBI Taxonomy" id="582402"/>
    <lineage>
        <taxon>Bacteria</taxon>
        <taxon>Pseudomonadati</taxon>
        <taxon>Pseudomonadota</taxon>
        <taxon>Alphaproteobacteria</taxon>
        <taxon>Hyphomonadales</taxon>
        <taxon>Hyphomonadaceae</taxon>
        <taxon>Hirschia</taxon>
    </lineage>
</organism>
<dbReference type="InterPro" id="IPR021109">
    <property type="entry name" value="Peptidase_aspartic_dom_sf"/>
</dbReference>
<evidence type="ECO:0000313" key="1">
    <source>
        <dbReference type="EMBL" id="ACT59124.1"/>
    </source>
</evidence>
<dbReference type="GO" id="GO:0006508">
    <property type="term" value="P:proteolysis"/>
    <property type="evidence" value="ECO:0007669"/>
    <property type="project" value="UniProtKB-KW"/>
</dbReference>
<dbReference type="KEGG" id="hba:Hbal_1433"/>
<dbReference type="AlphaFoldDB" id="C6XJ29"/>
<dbReference type="MEROPS" id="A32.001"/>
<dbReference type="GO" id="GO:0008233">
    <property type="term" value="F:peptidase activity"/>
    <property type="evidence" value="ECO:0007669"/>
    <property type="project" value="UniProtKB-KW"/>
</dbReference>
<reference evidence="2" key="1">
    <citation type="journal article" date="2011" name="J. Bacteriol.">
        <title>Genome sequences of eight morphologically diverse alphaproteobacteria.</title>
        <authorList>
            <consortium name="US DOE Joint Genome Institute"/>
            <person name="Brown P.J."/>
            <person name="Kysela D.T."/>
            <person name="Buechlein A."/>
            <person name="Hemmerich C."/>
            <person name="Brun Y.V."/>
        </authorList>
    </citation>
    <scope>NUCLEOTIDE SEQUENCE [LARGE SCALE GENOMIC DNA]</scope>
    <source>
        <strain evidence="2">ATCC 49814 / DSM 5838 / IFAM 1418</strain>
    </source>
</reference>
<gene>
    <name evidence="1" type="ordered locus">Hbal_1433</name>
</gene>
<dbReference type="InterPro" id="IPR034122">
    <property type="entry name" value="Retropepsin-like_bacterial"/>
</dbReference>
<dbReference type="Gene3D" id="2.40.70.10">
    <property type="entry name" value="Acid Proteases"/>
    <property type="match status" value="1"/>
</dbReference>
<name>C6XJ29_HIRBI</name>
<dbReference type="SUPFAM" id="SSF50630">
    <property type="entry name" value="Acid proteases"/>
    <property type="match status" value="1"/>
</dbReference>
<dbReference type="HOGENOM" id="CLU_099411_3_2_5"/>
<keyword evidence="2" id="KW-1185">Reference proteome</keyword>
<keyword evidence="1" id="KW-0645">Protease</keyword>
<keyword evidence="1" id="KW-0378">Hydrolase</keyword>
<dbReference type="RefSeq" id="WP_015827274.1">
    <property type="nucleotide sequence ID" value="NC_012982.1"/>
</dbReference>
<dbReference type="EMBL" id="CP001678">
    <property type="protein sequence ID" value="ACT59124.1"/>
    <property type="molecule type" value="Genomic_DNA"/>
</dbReference>
<sequence>MNNKFGSILIVFIAAFAIAIGLRERIEREEAFSARNEQVQTAVKSPKAMNQFEIQYPGELAASLRKQPDGHYWAKAKVNNRYQLDFMVDTGASICVLTPADARRLGYDYSTMEKDIKITTASGTTYGASVTLDRLEIGRVMLKNIDAVVLDDNLEQSLLGMSFLERLTKWEVSKSAIIIHQ</sequence>
<dbReference type="OrthoDB" id="7595324at2"/>
<dbReference type="Pfam" id="PF13975">
    <property type="entry name" value="gag-asp_proteas"/>
    <property type="match status" value="1"/>
</dbReference>
<evidence type="ECO:0000313" key="2">
    <source>
        <dbReference type="Proteomes" id="UP000002745"/>
    </source>
</evidence>
<accession>C6XJ29</accession>
<dbReference type="NCBIfam" id="TIGR02281">
    <property type="entry name" value="clan_AA_DTGA"/>
    <property type="match status" value="1"/>
</dbReference>